<dbReference type="Gene3D" id="1.10.238.160">
    <property type="match status" value="1"/>
</dbReference>
<dbReference type="EMBL" id="CP011002">
    <property type="protein sequence ID" value="AKO66226.1"/>
    <property type="molecule type" value="Genomic_DNA"/>
</dbReference>
<dbReference type="OrthoDB" id="5298532at2"/>
<dbReference type="Proteomes" id="UP000066549">
    <property type="component" value="Chromosome"/>
</dbReference>
<keyword evidence="3" id="KW-1185">Reference proteome</keyword>
<dbReference type="AlphaFoldDB" id="A0A0H4IZ00"/>
<organism evidence="2 3">
    <name type="scientific">Methylophilales bacterium MBRS-H7</name>
    <dbReference type="NCBI Taxonomy" id="1623450"/>
    <lineage>
        <taxon>Bacteria</taxon>
        <taxon>Pseudomonadati</taxon>
        <taxon>Pseudomonadota</taxon>
        <taxon>Betaproteobacteria</taxon>
        <taxon>Nitrosomonadales</taxon>
        <taxon>OM43 clade</taxon>
    </lineage>
</organism>
<name>A0A0H4IZ00_9PROT</name>
<protein>
    <recommendedName>
        <fullName evidence="1">Helix-turn-helix domain-containing protein</fullName>
    </recommendedName>
</protein>
<sequence>MTKTSYISVEEVSKLLMVDRGTIKEWVKDGKFPPPNRLNERSCIWSYAVIENWIAQQQQTQDFINNNDIDLI</sequence>
<dbReference type="InterPro" id="IPR009061">
    <property type="entry name" value="DNA-bd_dom_put_sf"/>
</dbReference>
<evidence type="ECO:0000259" key="1">
    <source>
        <dbReference type="Pfam" id="PF12728"/>
    </source>
</evidence>
<accession>A0A0H4IZ00</accession>
<dbReference type="Pfam" id="PF12728">
    <property type="entry name" value="HTH_17"/>
    <property type="match status" value="1"/>
</dbReference>
<proteinExistence type="predicted"/>
<dbReference type="InterPro" id="IPR041657">
    <property type="entry name" value="HTH_17"/>
</dbReference>
<feature type="domain" description="Helix-turn-helix" evidence="1">
    <location>
        <begin position="6"/>
        <end position="57"/>
    </location>
</feature>
<evidence type="ECO:0000313" key="3">
    <source>
        <dbReference type="Proteomes" id="UP000066549"/>
    </source>
</evidence>
<reference evidence="2 3" key="1">
    <citation type="submission" date="2015-03" db="EMBL/GenBank/DDBJ databases">
        <title>Comparative analysis of the OM43 clade including a novel species from Red Sea uncovers genomic and metabolic diversity among marine methylotrophs.</title>
        <authorList>
            <person name="Jimenez-Infante F."/>
            <person name="Ngugi D.K."/>
            <person name="Vinu M."/>
            <person name="Alam I."/>
            <person name="Kamau A."/>
            <person name="Blom J."/>
            <person name="Bajic V.B."/>
            <person name="Stingl U."/>
        </authorList>
    </citation>
    <scope>NUCLEOTIDE SEQUENCE [LARGE SCALE GENOMIC DNA]</scope>
    <source>
        <strain evidence="2 3">MBRSH7</strain>
    </source>
</reference>
<evidence type="ECO:0000313" key="2">
    <source>
        <dbReference type="EMBL" id="AKO66226.1"/>
    </source>
</evidence>
<dbReference type="SUPFAM" id="SSF46955">
    <property type="entry name" value="Putative DNA-binding domain"/>
    <property type="match status" value="1"/>
</dbReference>
<gene>
    <name evidence="2" type="ORF">VI33_06025</name>
</gene>